<name>A0A4Y2PLH2_ARAVE</name>
<sequence length="125" mass="13619">MIRGGVIHISPSAAAGRGCLYGYTVTISSLLWLPCNMISINVGVCRSSCPMSCNTIESYSNSVINENGKKVIKNVKRRRKINQELRERQARAASSFAPPKDPILTQGAPRRVGKATLCPLEIAFI</sequence>
<comment type="caution">
    <text evidence="1">The sequence shown here is derived from an EMBL/GenBank/DDBJ whole genome shotgun (WGS) entry which is preliminary data.</text>
</comment>
<organism evidence="1 2">
    <name type="scientific">Araneus ventricosus</name>
    <name type="common">Orbweaver spider</name>
    <name type="synonym">Epeira ventricosa</name>
    <dbReference type="NCBI Taxonomy" id="182803"/>
    <lineage>
        <taxon>Eukaryota</taxon>
        <taxon>Metazoa</taxon>
        <taxon>Ecdysozoa</taxon>
        <taxon>Arthropoda</taxon>
        <taxon>Chelicerata</taxon>
        <taxon>Arachnida</taxon>
        <taxon>Araneae</taxon>
        <taxon>Araneomorphae</taxon>
        <taxon>Entelegynae</taxon>
        <taxon>Araneoidea</taxon>
        <taxon>Araneidae</taxon>
        <taxon>Araneus</taxon>
    </lineage>
</organism>
<protein>
    <submittedName>
        <fullName evidence="1">Uncharacterized protein</fullName>
    </submittedName>
</protein>
<dbReference type="EMBL" id="BGPR01011443">
    <property type="protein sequence ID" value="GBN51360.1"/>
    <property type="molecule type" value="Genomic_DNA"/>
</dbReference>
<evidence type="ECO:0000313" key="2">
    <source>
        <dbReference type="Proteomes" id="UP000499080"/>
    </source>
</evidence>
<proteinExistence type="predicted"/>
<dbReference type="AlphaFoldDB" id="A0A4Y2PLH2"/>
<accession>A0A4Y2PLH2</accession>
<gene>
    <name evidence="1" type="ORF">AVEN_172560_1</name>
</gene>
<evidence type="ECO:0000313" key="1">
    <source>
        <dbReference type="EMBL" id="GBN51360.1"/>
    </source>
</evidence>
<keyword evidence="2" id="KW-1185">Reference proteome</keyword>
<reference evidence="1 2" key="1">
    <citation type="journal article" date="2019" name="Sci. Rep.">
        <title>Orb-weaving spider Araneus ventricosus genome elucidates the spidroin gene catalogue.</title>
        <authorList>
            <person name="Kono N."/>
            <person name="Nakamura H."/>
            <person name="Ohtoshi R."/>
            <person name="Moran D.A.P."/>
            <person name="Shinohara A."/>
            <person name="Yoshida Y."/>
            <person name="Fujiwara M."/>
            <person name="Mori M."/>
            <person name="Tomita M."/>
            <person name="Arakawa K."/>
        </authorList>
    </citation>
    <scope>NUCLEOTIDE SEQUENCE [LARGE SCALE GENOMIC DNA]</scope>
</reference>
<dbReference type="Proteomes" id="UP000499080">
    <property type="component" value="Unassembled WGS sequence"/>
</dbReference>